<dbReference type="InterPro" id="IPR045886">
    <property type="entry name" value="ThiF/MoeB/HesA"/>
</dbReference>
<proteinExistence type="predicted"/>
<reference evidence="3 4" key="2">
    <citation type="journal article" date="2012" name="Int. J. Syst. Evol. Microbiol.">
        <title>Magnetococcus marinus gen. nov., sp. nov., a marine, magnetotactic bacterium that represents a novel lineage (Magnetococcaceae fam. nov.; Magnetococcales ord. nov.) at the base of the Alphaproteobacteria.</title>
        <authorList>
            <person name="Bazylinski D.A."/>
            <person name="Williams T.J."/>
            <person name="Lefevre C.T."/>
            <person name="Berg R.J."/>
            <person name="Zhang C.L."/>
            <person name="Bowser S.S."/>
            <person name="Dean A.J."/>
            <person name="Beveridge T.J."/>
        </authorList>
    </citation>
    <scope>NUCLEOTIDE SEQUENCE [LARGE SCALE GENOMIC DNA]</scope>
    <source>
        <strain evidence="4">ATCC BAA-1437 / JCM 17883 / MC-1</strain>
    </source>
</reference>
<reference evidence="4" key="1">
    <citation type="journal article" date="2009" name="Appl. Environ. Microbiol.">
        <title>Complete genome sequence of the chemolithoautotrophic marine magnetotactic coccus strain MC-1.</title>
        <authorList>
            <person name="Schubbe S."/>
            <person name="Williams T.J."/>
            <person name="Xie G."/>
            <person name="Kiss H.E."/>
            <person name="Brettin T.S."/>
            <person name="Martinez D."/>
            <person name="Ross C.A."/>
            <person name="Schuler D."/>
            <person name="Cox B.L."/>
            <person name="Nealson K.H."/>
            <person name="Bazylinski D.A."/>
        </authorList>
    </citation>
    <scope>NUCLEOTIDE SEQUENCE [LARGE SCALE GENOMIC DNA]</scope>
    <source>
        <strain evidence="4">ATCC BAA-1437 / JCM 17883 / MC-1</strain>
    </source>
</reference>
<dbReference type="Pfam" id="PF00899">
    <property type="entry name" value="ThiF"/>
    <property type="match status" value="1"/>
</dbReference>
<feature type="domain" description="THIF-type NAD/FAD binding fold" evidence="2">
    <location>
        <begin position="9"/>
        <end position="219"/>
    </location>
</feature>
<evidence type="ECO:0000259" key="2">
    <source>
        <dbReference type="Pfam" id="PF00899"/>
    </source>
</evidence>
<dbReference type="RefSeq" id="WP_011714960.1">
    <property type="nucleotide sequence ID" value="NC_008576.1"/>
</dbReference>
<evidence type="ECO:0000256" key="1">
    <source>
        <dbReference type="SAM" id="Phobius"/>
    </source>
</evidence>
<dbReference type="InterPro" id="IPR000594">
    <property type="entry name" value="ThiF_NAD_FAD-bd"/>
</dbReference>
<keyword evidence="4" id="KW-1185">Reference proteome</keyword>
<dbReference type="GO" id="GO:0008146">
    <property type="term" value="F:sulfotransferase activity"/>
    <property type="evidence" value="ECO:0007669"/>
    <property type="project" value="TreeGrafter"/>
</dbReference>
<dbReference type="HOGENOM" id="CLU_013325_10_0_5"/>
<keyword evidence="1" id="KW-0472">Membrane</keyword>
<gene>
    <name evidence="3" type="ordered locus">Mmc1_3417</name>
</gene>
<dbReference type="SUPFAM" id="SSF69572">
    <property type="entry name" value="Activating enzymes of the ubiquitin-like proteins"/>
    <property type="match status" value="1"/>
</dbReference>
<evidence type="ECO:0000313" key="4">
    <source>
        <dbReference type="Proteomes" id="UP000002586"/>
    </source>
</evidence>
<feature type="transmembrane region" description="Helical" evidence="1">
    <location>
        <begin position="6"/>
        <end position="29"/>
    </location>
</feature>
<sequence length="231" mass="24323" precursor="true">MSAHGPIPLLLGAGGLGSATALALGLLGVRRFAVMDADRVELSNLQRQVIYDQGDVGQLKVEALAAQMARRFPGSEIQCMAERLLPEAMVARFAQHSLVVDGSDNFTTRFAANDAALVAGVPLVHGAITGWRGQVMTVTPGCSPCLRCLFEAPPSIEAPTCQGAGVLGSGVGEIGAIMAQQLYTLRQGVGELLHGQLYTVDLRRGVRRVVRFYARPGCGCGMAHQGLAQVE</sequence>
<dbReference type="AlphaFoldDB" id="A0LD60"/>
<keyword evidence="1" id="KW-1133">Transmembrane helix</keyword>
<dbReference type="OrthoDB" id="9804286at2"/>
<accession>A0LD60</accession>
<dbReference type="eggNOG" id="COG0476">
    <property type="taxonomic scope" value="Bacteria"/>
</dbReference>
<name>A0LD60_MAGMM</name>
<dbReference type="CDD" id="cd00757">
    <property type="entry name" value="ThiF_MoeB_HesA_family"/>
    <property type="match status" value="1"/>
</dbReference>
<dbReference type="GO" id="GO:0016779">
    <property type="term" value="F:nucleotidyltransferase activity"/>
    <property type="evidence" value="ECO:0007669"/>
    <property type="project" value="TreeGrafter"/>
</dbReference>
<dbReference type="GO" id="GO:0008641">
    <property type="term" value="F:ubiquitin-like modifier activating enzyme activity"/>
    <property type="evidence" value="ECO:0007669"/>
    <property type="project" value="InterPro"/>
</dbReference>
<dbReference type="KEGG" id="mgm:Mmc1_3417"/>
<dbReference type="EMBL" id="CP000471">
    <property type="protein sequence ID" value="ABK45903.1"/>
    <property type="molecule type" value="Genomic_DNA"/>
</dbReference>
<dbReference type="Gene3D" id="3.40.50.720">
    <property type="entry name" value="NAD(P)-binding Rossmann-like Domain"/>
    <property type="match status" value="1"/>
</dbReference>
<dbReference type="GO" id="GO:0005829">
    <property type="term" value="C:cytosol"/>
    <property type="evidence" value="ECO:0007669"/>
    <property type="project" value="TreeGrafter"/>
</dbReference>
<protein>
    <submittedName>
        <fullName evidence="3">UBA/THIF-type NAD/FAD binding protein</fullName>
    </submittedName>
</protein>
<dbReference type="GO" id="GO:0004792">
    <property type="term" value="F:thiosulfate-cyanide sulfurtransferase activity"/>
    <property type="evidence" value="ECO:0007669"/>
    <property type="project" value="TreeGrafter"/>
</dbReference>
<dbReference type="PANTHER" id="PTHR10953">
    <property type="entry name" value="UBIQUITIN-ACTIVATING ENZYME E1"/>
    <property type="match status" value="1"/>
</dbReference>
<evidence type="ECO:0000313" key="3">
    <source>
        <dbReference type="EMBL" id="ABK45903.1"/>
    </source>
</evidence>
<organism evidence="3 4">
    <name type="scientific">Magnetococcus marinus (strain ATCC BAA-1437 / JCM 17883 / MC-1)</name>
    <dbReference type="NCBI Taxonomy" id="156889"/>
    <lineage>
        <taxon>Bacteria</taxon>
        <taxon>Pseudomonadati</taxon>
        <taxon>Pseudomonadota</taxon>
        <taxon>Magnetococcia</taxon>
        <taxon>Magnetococcales</taxon>
        <taxon>Magnetococcaceae</taxon>
        <taxon>Magnetococcus</taxon>
    </lineage>
</organism>
<dbReference type="PANTHER" id="PTHR10953:SF102">
    <property type="entry name" value="ADENYLYLTRANSFERASE AND SULFURTRANSFERASE MOCS3"/>
    <property type="match status" value="1"/>
</dbReference>
<dbReference type="STRING" id="156889.Mmc1_3417"/>
<keyword evidence="1" id="KW-0812">Transmembrane</keyword>
<dbReference type="Proteomes" id="UP000002586">
    <property type="component" value="Chromosome"/>
</dbReference>
<dbReference type="InterPro" id="IPR035985">
    <property type="entry name" value="Ubiquitin-activating_enz"/>
</dbReference>